<organism evidence="1 2">
    <name type="scientific">Naganishia adeliensis</name>
    <dbReference type="NCBI Taxonomy" id="92952"/>
    <lineage>
        <taxon>Eukaryota</taxon>
        <taxon>Fungi</taxon>
        <taxon>Dikarya</taxon>
        <taxon>Basidiomycota</taxon>
        <taxon>Agaricomycotina</taxon>
        <taxon>Tremellomycetes</taxon>
        <taxon>Filobasidiales</taxon>
        <taxon>Filobasidiaceae</taxon>
        <taxon>Naganishia</taxon>
    </lineage>
</organism>
<name>A0ACC2VPM8_9TREE</name>
<accession>A0ACC2VPM8</accession>
<comment type="caution">
    <text evidence="1">The sequence shown here is derived from an EMBL/GenBank/DDBJ whole genome shotgun (WGS) entry which is preliminary data.</text>
</comment>
<gene>
    <name evidence="1" type="ORF">QFC20_005419</name>
</gene>
<dbReference type="EMBL" id="JASBWS010000074">
    <property type="protein sequence ID" value="KAJ9100726.1"/>
    <property type="molecule type" value="Genomic_DNA"/>
</dbReference>
<dbReference type="Proteomes" id="UP001230649">
    <property type="component" value="Unassembled WGS sequence"/>
</dbReference>
<evidence type="ECO:0000313" key="2">
    <source>
        <dbReference type="Proteomes" id="UP001230649"/>
    </source>
</evidence>
<protein>
    <submittedName>
        <fullName evidence="1">Uncharacterized protein</fullName>
    </submittedName>
</protein>
<keyword evidence="2" id="KW-1185">Reference proteome</keyword>
<proteinExistence type="predicted"/>
<reference evidence="1" key="1">
    <citation type="submission" date="2023-04" db="EMBL/GenBank/DDBJ databases">
        <title>Draft Genome sequencing of Naganishia species isolated from polar environments using Oxford Nanopore Technology.</title>
        <authorList>
            <person name="Leo P."/>
            <person name="Venkateswaran K."/>
        </authorList>
    </citation>
    <scope>NUCLEOTIDE SEQUENCE</scope>
    <source>
        <strain evidence="1">MNA-CCFEE 5262</strain>
    </source>
</reference>
<evidence type="ECO:0000313" key="1">
    <source>
        <dbReference type="EMBL" id="KAJ9100726.1"/>
    </source>
</evidence>
<sequence>MCGKDNSYTVSSTRYFTNCKRATVVSASARPYKQDPRVDAAMNATLQIENDQGNIITSEIYNDLDEPNKFGIIPRVWELPSIRIELEKATIYYYNFMMPHLTRYIQITDKATGISTYQKHYNYGPAWKTVGESWWSTYRYMWESFARQCKGEDPIHWVPAEDSIQQMEVIEEIYTQAGLGRRPGSVVPA</sequence>